<dbReference type="STRING" id="246404.A0A507EVE1"/>
<dbReference type="Proteomes" id="UP000320333">
    <property type="component" value="Unassembled WGS sequence"/>
</dbReference>
<dbReference type="AlphaFoldDB" id="A0A507EVE1"/>
<reference evidence="1 2" key="1">
    <citation type="journal article" date="2019" name="Sci. Rep.">
        <title>Comparative genomics of chytrid fungi reveal insights into the obligate biotrophic and pathogenic lifestyle of Synchytrium endobioticum.</title>
        <authorList>
            <person name="van de Vossenberg B.T.L.H."/>
            <person name="Warris S."/>
            <person name="Nguyen H.D.T."/>
            <person name="van Gent-Pelzer M.P.E."/>
            <person name="Joly D.L."/>
            <person name="van de Geest H.C."/>
            <person name="Bonants P.J.M."/>
            <person name="Smith D.S."/>
            <person name="Levesque C.A."/>
            <person name="van der Lee T.A.J."/>
        </authorList>
    </citation>
    <scope>NUCLEOTIDE SEQUENCE [LARGE SCALE GENOMIC DNA]</scope>
    <source>
        <strain evidence="1 2">CBS 675.73</strain>
    </source>
</reference>
<keyword evidence="2" id="KW-1185">Reference proteome</keyword>
<dbReference type="InterPro" id="IPR013922">
    <property type="entry name" value="Cyclin_PHO80-like"/>
</dbReference>
<dbReference type="GO" id="GO:0005634">
    <property type="term" value="C:nucleus"/>
    <property type="evidence" value="ECO:0007669"/>
    <property type="project" value="TreeGrafter"/>
</dbReference>
<dbReference type="EMBL" id="QEAP01000376">
    <property type="protein sequence ID" value="TPX67844.1"/>
    <property type="molecule type" value="Genomic_DNA"/>
</dbReference>
<organism evidence="1 2">
    <name type="scientific">Chytriomyces confervae</name>
    <dbReference type="NCBI Taxonomy" id="246404"/>
    <lineage>
        <taxon>Eukaryota</taxon>
        <taxon>Fungi</taxon>
        <taxon>Fungi incertae sedis</taxon>
        <taxon>Chytridiomycota</taxon>
        <taxon>Chytridiomycota incertae sedis</taxon>
        <taxon>Chytridiomycetes</taxon>
        <taxon>Chytridiales</taxon>
        <taxon>Chytriomycetaceae</taxon>
        <taxon>Chytriomyces</taxon>
    </lineage>
</organism>
<dbReference type="GO" id="GO:0016538">
    <property type="term" value="F:cyclin-dependent protein serine/threonine kinase regulator activity"/>
    <property type="evidence" value="ECO:0007669"/>
    <property type="project" value="TreeGrafter"/>
</dbReference>
<evidence type="ECO:0008006" key="3">
    <source>
        <dbReference type="Google" id="ProtNLM"/>
    </source>
</evidence>
<proteinExistence type="predicted"/>
<dbReference type="Pfam" id="PF08613">
    <property type="entry name" value="Cyclin"/>
    <property type="match status" value="1"/>
</dbReference>
<evidence type="ECO:0000313" key="1">
    <source>
        <dbReference type="EMBL" id="TPX67844.1"/>
    </source>
</evidence>
<dbReference type="GO" id="GO:0000307">
    <property type="term" value="C:cyclin-dependent protein kinase holoenzyme complex"/>
    <property type="evidence" value="ECO:0007669"/>
    <property type="project" value="TreeGrafter"/>
</dbReference>
<dbReference type="PANTHER" id="PTHR15615:SF36">
    <property type="entry name" value="PHO85 CYCLIN-5"/>
    <property type="match status" value="1"/>
</dbReference>
<dbReference type="PANTHER" id="PTHR15615">
    <property type="match status" value="1"/>
</dbReference>
<dbReference type="GO" id="GO:0019901">
    <property type="term" value="F:protein kinase binding"/>
    <property type="evidence" value="ECO:0007669"/>
    <property type="project" value="InterPro"/>
</dbReference>
<dbReference type="CDD" id="cd20557">
    <property type="entry name" value="CYCLIN_ScPCL1-like"/>
    <property type="match status" value="1"/>
</dbReference>
<dbReference type="Gene3D" id="1.10.472.10">
    <property type="entry name" value="Cyclin-like"/>
    <property type="match status" value="1"/>
</dbReference>
<dbReference type="OrthoDB" id="286814at2759"/>
<gene>
    <name evidence="1" type="ORF">CcCBS67573_g07355</name>
</gene>
<sequence>MKVEIPAALYALLQQQSQLASAQKQVIHLAPSGPCDFLNSAKPPIPNTDPSKSRAGFVDRLVDTSANIIESIWPTPAPQNASSKVLPLKVFIQEILRRSKTSFSTLQLALFYIIRLRNQIEATKNEIRVQSTLMTFTASSKTESEFTLASPPMSPNVLEGLRPISPSTHVAGEPLPACGRRVFLTALILASKYLQDRNYSNKAWSKISGLAVSEINANEFQFLSLINYDLFVGHQAFSQWTVLLMAKTQQLQQSQQLQNTVSAPLMHPAASSAASCVPCEKMPLQELEVLSHLPSPSLKGITPPSSASALNLLASAAVASPSYSDYPSPLSVAGLTPTGSAAGLKRALTFDSEDSVKKTCM</sequence>
<comment type="caution">
    <text evidence="1">The sequence shown here is derived from an EMBL/GenBank/DDBJ whole genome shotgun (WGS) entry which is preliminary data.</text>
</comment>
<evidence type="ECO:0000313" key="2">
    <source>
        <dbReference type="Proteomes" id="UP000320333"/>
    </source>
</evidence>
<protein>
    <recommendedName>
        <fullName evidence="3">Cyclin N-terminal domain-containing protein</fullName>
    </recommendedName>
</protein>
<name>A0A507EVE1_9FUNG</name>
<accession>A0A507EVE1</accession>